<dbReference type="Pfam" id="PF13411">
    <property type="entry name" value="MerR_1"/>
    <property type="match status" value="1"/>
</dbReference>
<keyword evidence="1" id="KW-0805">Transcription regulation</keyword>
<accession>A0A1M6P063</accession>
<dbReference type="InterPro" id="IPR047057">
    <property type="entry name" value="MerR_fam"/>
</dbReference>
<reference evidence="6" key="1">
    <citation type="submission" date="2016-11" db="EMBL/GenBank/DDBJ databases">
        <authorList>
            <person name="Varghese N."/>
            <person name="Submissions S."/>
        </authorList>
    </citation>
    <scope>NUCLEOTIDE SEQUENCE [LARGE SCALE GENOMIC DNA]</scope>
    <source>
        <strain evidence="6">DSM 10349</strain>
    </source>
</reference>
<dbReference type="EMBL" id="FRAR01000005">
    <property type="protein sequence ID" value="SHK01300.1"/>
    <property type="molecule type" value="Genomic_DNA"/>
</dbReference>
<evidence type="ECO:0000256" key="2">
    <source>
        <dbReference type="ARBA" id="ARBA00023125"/>
    </source>
</evidence>
<keyword evidence="2 5" id="KW-0238">DNA-binding</keyword>
<dbReference type="InterPro" id="IPR000551">
    <property type="entry name" value="MerR-type_HTH_dom"/>
</dbReference>
<dbReference type="PANTHER" id="PTHR30204">
    <property type="entry name" value="REDOX-CYCLING DRUG-SENSING TRANSCRIPTIONAL ACTIVATOR SOXR"/>
    <property type="match status" value="1"/>
</dbReference>
<dbReference type="AlphaFoldDB" id="A0A1M6P063"/>
<dbReference type="GO" id="GO:0003700">
    <property type="term" value="F:DNA-binding transcription factor activity"/>
    <property type="evidence" value="ECO:0007669"/>
    <property type="project" value="InterPro"/>
</dbReference>
<dbReference type="OrthoDB" id="9791488at2"/>
<dbReference type="SMART" id="SM00422">
    <property type="entry name" value="HTH_MERR"/>
    <property type="match status" value="1"/>
</dbReference>
<dbReference type="Gene3D" id="1.10.1660.10">
    <property type="match status" value="1"/>
</dbReference>
<protein>
    <submittedName>
        <fullName evidence="5">DNA-binding transcriptional regulator, MerR family</fullName>
    </submittedName>
</protein>
<keyword evidence="3" id="KW-0804">Transcription</keyword>
<sequence length="294" mass="34094">MLINQTSKVTILTKKAIEYYIEQGLISPAILDNGYRDFSENDVECLNKISILRKLGLSTEEIKTVFADKTGSTLQKLSVQKELTIQREQVRKNILDQLACGKSYSDVVAELKAIEQGRTITDRLLDAFPGYYGRFICLHFARFLNEPIKTKEQLVAYQEILEFLDNIPSLHFAKELQDYLIEYTQHSSSQNIIDMIENTKQSIEDPDKFLSENKEILEQYLAFKQSDEYKNSPIFTMQNLLKEFNRASGYYDVFIPAMKRLSASYAEYYRQMELANDKLLEQYPEIAKLNCSSE</sequence>
<evidence type="ECO:0000256" key="1">
    <source>
        <dbReference type="ARBA" id="ARBA00023015"/>
    </source>
</evidence>
<evidence type="ECO:0000313" key="6">
    <source>
        <dbReference type="Proteomes" id="UP000183997"/>
    </source>
</evidence>
<dbReference type="InterPro" id="IPR009061">
    <property type="entry name" value="DNA-bd_dom_put_sf"/>
</dbReference>
<name>A0A1M6P063_9FIRM</name>
<evidence type="ECO:0000313" key="5">
    <source>
        <dbReference type="EMBL" id="SHK01300.1"/>
    </source>
</evidence>
<dbReference type="GO" id="GO:0003677">
    <property type="term" value="F:DNA binding"/>
    <property type="evidence" value="ECO:0007669"/>
    <property type="project" value="UniProtKB-KW"/>
</dbReference>
<dbReference type="PANTHER" id="PTHR30204:SF94">
    <property type="entry name" value="HEAVY METAL-DEPENDENT TRANSCRIPTIONAL REGULATOR HI_0293-RELATED"/>
    <property type="match status" value="1"/>
</dbReference>
<dbReference type="PROSITE" id="PS50937">
    <property type="entry name" value="HTH_MERR_2"/>
    <property type="match status" value="1"/>
</dbReference>
<evidence type="ECO:0000256" key="3">
    <source>
        <dbReference type="ARBA" id="ARBA00023163"/>
    </source>
</evidence>
<evidence type="ECO:0000259" key="4">
    <source>
        <dbReference type="PROSITE" id="PS50937"/>
    </source>
</evidence>
<gene>
    <name evidence="5" type="ORF">SAMN02745123_00375</name>
</gene>
<dbReference type="RefSeq" id="WP_072910585.1">
    <property type="nucleotide sequence ID" value="NZ_FRAR01000005.1"/>
</dbReference>
<dbReference type="Proteomes" id="UP000183997">
    <property type="component" value="Unassembled WGS sequence"/>
</dbReference>
<feature type="domain" description="HTH merR-type" evidence="4">
    <location>
        <begin position="1"/>
        <end position="68"/>
    </location>
</feature>
<keyword evidence="6" id="KW-1185">Reference proteome</keyword>
<proteinExistence type="predicted"/>
<dbReference type="STRING" id="1121421.SAMN02745123_00375"/>
<organism evidence="5 6">
    <name type="scientific">Desulforamulus aeronauticus DSM 10349</name>
    <dbReference type="NCBI Taxonomy" id="1121421"/>
    <lineage>
        <taxon>Bacteria</taxon>
        <taxon>Bacillati</taxon>
        <taxon>Bacillota</taxon>
        <taxon>Clostridia</taxon>
        <taxon>Eubacteriales</taxon>
        <taxon>Peptococcaceae</taxon>
        <taxon>Desulforamulus</taxon>
    </lineage>
</organism>
<dbReference type="SUPFAM" id="SSF46955">
    <property type="entry name" value="Putative DNA-binding domain"/>
    <property type="match status" value="1"/>
</dbReference>